<evidence type="ECO:0000256" key="3">
    <source>
        <dbReference type="ARBA" id="ARBA00022692"/>
    </source>
</evidence>
<evidence type="ECO:0000256" key="7">
    <source>
        <dbReference type="ARBA" id="ARBA00023170"/>
    </source>
</evidence>
<feature type="transmembrane region" description="Helical" evidence="11">
    <location>
        <begin position="284"/>
        <end position="309"/>
    </location>
</feature>
<evidence type="ECO:0000256" key="9">
    <source>
        <dbReference type="RuleBase" id="RU000688"/>
    </source>
</evidence>
<dbReference type="PANTHER" id="PTHR24249">
    <property type="entry name" value="HISTAMINE RECEPTOR-RELATED G-PROTEIN COUPLED RECEPTOR"/>
    <property type="match status" value="1"/>
</dbReference>
<protein>
    <submittedName>
        <fullName evidence="14">Octopamine receptor-like</fullName>
    </submittedName>
</protein>
<dbReference type="GeneID" id="116944499"/>
<dbReference type="PROSITE" id="PS00237">
    <property type="entry name" value="G_PROTEIN_RECEP_F1_1"/>
    <property type="match status" value="1"/>
</dbReference>
<dbReference type="InterPro" id="IPR000276">
    <property type="entry name" value="GPCR_Rhodpsn"/>
</dbReference>
<feature type="compositionally biased region" description="Low complexity" evidence="10">
    <location>
        <begin position="242"/>
        <end position="251"/>
    </location>
</feature>
<dbReference type="SMART" id="SM01381">
    <property type="entry name" value="7TM_GPCR_Srsx"/>
    <property type="match status" value="1"/>
</dbReference>
<evidence type="ECO:0000259" key="12">
    <source>
        <dbReference type="PROSITE" id="PS50262"/>
    </source>
</evidence>
<dbReference type="KEGG" id="pmrn:116944499"/>
<dbReference type="SUPFAM" id="SSF81321">
    <property type="entry name" value="Family A G protein-coupled receptor-like"/>
    <property type="match status" value="1"/>
</dbReference>
<evidence type="ECO:0000256" key="6">
    <source>
        <dbReference type="ARBA" id="ARBA00023136"/>
    </source>
</evidence>
<evidence type="ECO:0000256" key="11">
    <source>
        <dbReference type="SAM" id="Phobius"/>
    </source>
</evidence>
<feature type="transmembrane region" description="Helical" evidence="11">
    <location>
        <begin position="157"/>
        <end position="177"/>
    </location>
</feature>
<dbReference type="PANTHER" id="PTHR24249:SF406">
    <property type="entry name" value="G-PROTEIN COUPLED RECEPTORS FAMILY 1 PROFILE DOMAIN-CONTAINING PROTEIN"/>
    <property type="match status" value="1"/>
</dbReference>
<feature type="region of interest" description="Disordered" evidence="10">
    <location>
        <begin position="242"/>
        <end position="276"/>
    </location>
</feature>
<gene>
    <name evidence="14" type="primary">LOC116944499</name>
</gene>
<comment type="similarity">
    <text evidence="9">Belongs to the G-protein coupled receptor 1 family.</text>
</comment>
<evidence type="ECO:0000313" key="13">
    <source>
        <dbReference type="Proteomes" id="UP001318040"/>
    </source>
</evidence>
<evidence type="ECO:0000256" key="10">
    <source>
        <dbReference type="SAM" id="MobiDB-lite"/>
    </source>
</evidence>
<evidence type="ECO:0000256" key="5">
    <source>
        <dbReference type="ARBA" id="ARBA00023040"/>
    </source>
</evidence>
<feature type="transmembrane region" description="Helical" evidence="11">
    <location>
        <begin position="42"/>
        <end position="68"/>
    </location>
</feature>
<dbReference type="InterPro" id="IPR050569">
    <property type="entry name" value="TAAR"/>
</dbReference>
<dbReference type="PROSITE" id="PS50262">
    <property type="entry name" value="G_PROTEIN_RECEP_F1_2"/>
    <property type="match status" value="1"/>
</dbReference>
<dbReference type="GO" id="GO:0001594">
    <property type="term" value="F:trace-amine receptor activity"/>
    <property type="evidence" value="ECO:0007669"/>
    <property type="project" value="TreeGrafter"/>
</dbReference>
<evidence type="ECO:0000313" key="14">
    <source>
        <dbReference type="RefSeq" id="XP_032814048.1"/>
    </source>
</evidence>
<dbReference type="RefSeq" id="XP_032814048.1">
    <property type="nucleotide sequence ID" value="XM_032958157.1"/>
</dbReference>
<evidence type="ECO:0000256" key="4">
    <source>
        <dbReference type="ARBA" id="ARBA00022989"/>
    </source>
</evidence>
<evidence type="ECO:0000256" key="8">
    <source>
        <dbReference type="ARBA" id="ARBA00023224"/>
    </source>
</evidence>
<dbReference type="PRINTS" id="PR00237">
    <property type="entry name" value="GPCRRHODOPSN"/>
</dbReference>
<dbReference type="Gene3D" id="1.20.1070.10">
    <property type="entry name" value="Rhodopsin 7-helix transmembrane proteins"/>
    <property type="match status" value="1"/>
</dbReference>
<accession>A0AAJ7T9Y6</accession>
<keyword evidence="13" id="KW-1185">Reference proteome</keyword>
<dbReference type="PRINTS" id="PR01102">
    <property type="entry name" value="5HT6RECEPTR"/>
</dbReference>
<sequence length="368" mass="40369">MPNITTTSTTSSSSVADAARHCVDFHGYNCTGPSLAEHSRPVVLVVISVFIAATILSNLLIISSVAFFRQLQTHTNILALSLAVSDCCIGVLVMPLRMMGTVYNCWYYDYSFCNVFYFVDYTLCNSSIFHLSCIAYDRYVAICDPLRYTQRVTDRALVAMLLVSWLGAALFTSPSLLSFSPQLAPSSIEREGCPDDCLFSVDVSLHFFYGASPYFITMLVIMAVYARIYHVARKQARQIKAASSSSSKVQQVGGGGGGDGGDDGGGGGGSEQQRVSSMRREHNATVTLGSIIAVFFLSWLPFFIIVLVFPFVGNFDVEYEVATWMGYISSAVNPLLYASFNRQFRGAFRKILSLTMFRAGARNAKLSE</sequence>
<dbReference type="Pfam" id="PF00001">
    <property type="entry name" value="7tm_1"/>
    <property type="match status" value="1"/>
</dbReference>
<feature type="transmembrane region" description="Helical" evidence="11">
    <location>
        <begin position="116"/>
        <end position="136"/>
    </location>
</feature>
<feature type="transmembrane region" description="Helical" evidence="11">
    <location>
        <begin position="321"/>
        <end position="340"/>
    </location>
</feature>
<organism evidence="13 14">
    <name type="scientific">Petromyzon marinus</name>
    <name type="common">Sea lamprey</name>
    <dbReference type="NCBI Taxonomy" id="7757"/>
    <lineage>
        <taxon>Eukaryota</taxon>
        <taxon>Metazoa</taxon>
        <taxon>Chordata</taxon>
        <taxon>Craniata</taxon>
        <taxon>Vertebrata</taxon>
        <taxon>Cyclostomata</taxon>
        <taxon>Hyperoartia</taxon>
        <taxon>Petromyzontiformes</taxon>
        <taxon>Petromyzontidae</taxon>
        <taxon>Petromyzon</taxon>
    </lineage>
</organism>
<feature type="compositionally biased region" description="Gly residues" evidence="10">
    <location>
        <begin position="252"/>
        <end position="270"/>
    </location>
</feature>
<reference evidence="14" key="1">
    <citation type="submission" date="2025-08" db="UniProtKB">
        <authorList>
            <consortium name="RefSeq"/>
        </authorList>
    </citation>
    <scope>IDENTIFICATION</scope>
    <source>
        <tissue evidence="14">Sperm</tissue>
    </source>
</reference>
<keyword evidence="5 9" id="KW-0297">G-protein coupled receptor</keyword>
<dbReference type="AlphaFoldDB" id="A0AAJ7T9Y6"/>
<dbReference type="InterPro" id="IPR017452">
    <property type="entry name" value="GPCR_Rhodpsn_7TM"/>
</dbReference>
<keyword evidence="6 11" id="KW-0472">Membrane</keyword>
<keyword evidence="2" id="KW-1003">Cell membrane</keyword>
<evidence type="ECO:0000256" key="2">
    <source>
        <dbReference type="ARBA" id="ARBA00022475"/>
    </source>
</evidence>
<dbReference type="Proteomes" id="UP001318040">
    <property type="component" value="Chromosome 21"/>
</dbReference>
<keyword evidence="8 9" id="KW-0807">Transducer</keyword>
<comment type="subcellular location">
    <subcellularLocation>
        <location evidence="1">Cell membrane</location>
        <topology evidence="1">Multi-pass membrane protein</topology>
    </subcellularLocation>
</comment>
<feature type="transmembrane region" description="Helical" evidence="11">
    <location>
        <begin position="77"/>
        <end position="96"/>
    </location>
</feature>
<proteinExistence type="inferred from homology"/>
<keyword evidence="4 11" id="KW-1133">Transmembrane helix</keyword>
<dbReference type="GO" id="GO:0005886">
    <property type="term" value="C:plasma membrane"/>
    <property type="evidence" value="ECO:0007669"/>
    <property type="project" value="UniProtKB-SubCell"/>
</dbReference>
<keyword evidence="7 9" id="KW-0675">Receptor</keyword>
<keyword evidence="3 9" id="KW-0812">Transmembrane</keyword>
<feature type="domain" description="G-protein coupled receptors family 1 profile" evidence="12">
    <location>
        <begin position="57"/>
        <end position="337"/>
    </location>
</feature>
<name>A0AAJ7T9Y6_PETMA</name>
<evidence type="ECO:0000256" key="1">
    <source>
        <dbReference type="ARBA" id="ARBA00004651"/>
    </source>
</evidence>
<feature type="transmembrane region" description="Helical" evidence="11">
    <location>
        <begin position="207"/>
        <end position="228"/>
    </location>
</feature>